<reference evidence="1" key="1">
    <citation type="submission" date="2014-11" db="EMBL/GenBank/DDBJ databases">
        <authorList>
            <person name="Amaro Gonzalez C."/>
        </authorList>
    </citation>
    <scope>NUCLEOTIDE SEQUENCE</scope>
</reference>
<proteinExistence type="predicted"/>
<protein>
    <submittedName>
        <fullName evidence="1">Uncharacterized protein</fullName>
    </submittedName>
</protein>
<name>A0A0E9Q0L9_ANGAN</name>
<dbReference type="AlphaFoldDB" id="A0A0E9Q0L9"/>
<reference evidence="1" key="2">
    <citation type="journal article" date="2015" name="Fish Shellfish Immunol.">
        <title>Early steps in the European eel (Anguilla anguilla)-Vibrio vulnificus interaction in the gills: Role of the RtxA13 toxin.</title>
        <authorList>
            <person name="Callol A."/>
            <person name="Pajuelo D."/>
            <person name="Ebbesson L."/>
            <person name="Teles M."/>
            <person name="MacKenzie S."/>
            <person name="Amaro C."/>
        </authorList>
    </citation>
    <scope>NUCLEOTIDE SEQUENCE</scope>
</reference>
<accession>A0A0E9Q0L9</accession>
<organism evidence="1">
    <name type="scientific">Anguilla anguilla</name>
    <name type="common">European freshwater eel</name>
    <name type="synonym">Muraena anguilla</name>
    <dbReference type="NCBI Taxonomy" id="7936"/>
    <lineage>
        <taxon>Eukaryota</taxon>
        <taxon>Metazoa</taxon>
        <taxon>Chordata</taxon>
        <taxon>Craniata</taxon>
        <taxon>Vertebrata</taxon>
        <taxon>Euteleostomi</taxon>
        <taxon>Actinopterygii</taxon>
        <taxon>Neopterygii</taxon>
        <taxon>Teleostei</taxon>
        <taxon>Anguilliformes</taxon>
        <taxon>Anguillidae</taxon>
        <taxon>Anguilla</taxon>
    </lineage>
</organism>
<sequence length="35" mass="4058">MIVRENCMESTFIKMYNSQPDENLEICSVSFLATL</sequence>
<evidence type="ECO:0000313" key="1">
    <source>
        <dbReference type="EMBL" id="JAH10274.1"/>
    </source>
</evidence>
<dbReference type="EMBL" id="GBXM01098303">
    <property type="protein sequence ID" value="JAH10274.1"/>
    <property type="molecule type" value="Transcribed_RNA"/>
</dbReference>